<keyword evidence="2" id="KW-0812">Transmembrane</keyword>
<accession>A0A388KXV9</accession>
<dbReference type="PANTHER" id="PTHR33219:SF10">
    <property type="entry name" value="OS07G0185300 PROTEIN"/>
    <property type="match status" value="1"/>
</dbReference>
<feature type="compositionally biased region" description="Low complexity" evidence="1">
    <location>
        <begin position="117"/>
        <end position="144"/>
    </location>
</feature>
<comment type="caution">
    <text evidence="3">The sequence shown here is derived from an EMBL/GenBank/DDBJ whole genome shotgun (WGS) entry which is preliminary data.</text>
</comment>
<sequence length="328" mass="34680">MAAATVAHCAEIHLTSTTTAARCAAASSSSTTPSSSTGSTSFCLGFRSPLWYNKPRGNVLLTCHSAASATGISSRYVWRGEGWQRVSRSPNGRSWNQLPRGSAERSACSAFSSRLGIQSSSSSSSTSSCRPSPSSSSSPRLSSSDETVDGGASSSLPQVGAQCNSAVASLASFASLAIATAAITAQAMAMAAKKLWEVGGRLGLPEEKELTDAEGSWFASLTNKNGRGVLLAAAVVASNNPLPIIARGVAHWLEMYSLVLMIRVMLSWFPNIPWEKQPWLALRELCDPFLNLFRYYIPPLFGALDVSPMVAFMFLGLLMNVLNVPSTA</sequence>
<keyword evidence="2" id="KW-0472">Membrane</keyword>
<evidence type="ECO:0008006" key="5">
    <source>
        <dbReference type="Google" id="ProtNLM"/>
    </source>
</evidence>
<dbReference type="InterPro" id="IPR003425">
    <property type="entry name" value="CCB3/YggT"/>
</dbReference>
<keyword evidence="2" id="KW-1133">Transmembrane helix</keyword>
<keyword evidence="4" id="KW-1185">Reference proteome</keyword>
<dbReference type="AlphaFoldDB" id="A0A388KXV9"/>
<evidence type="ECO:0000256" key="1">
    <source>
        <dbReference type="SAM" id="MobiDB-lite"/>
    </source>
</evidence>
<dbReference type="Gramene" id="GBG74887">
    <property type="protein sequence ID" value="GBG74887"/>
    <property type="gene ID" value="CBR_g19400"/>
</dbReference>
<evidence type="ECO:0000313" key="4">
    <source>
        <dbReference type="Proteomes" id="UP000265515"/>
    </source>
</evidence>
<dbReference type="PANTHER" id="PTHR33219">
    <property type="entry name" value="YLMG HOMOLOG PROTEIN 2, CHLOROPLASTIC"/>
    <property type="match status" value="1"/>
</dbReference>
<evidence type="ECO:0000313" key="3">
    <source>
        <dbReference type="EMBL" id="GBG74887.1"/>
    </source>
</evidence>
<proteinExistence type="predicted"/>
<feature type="region of interest" description="Disordered" evidence="1">
    <location>
        <begin position="117"/>
        <end position="155"/>
    </location>
</feature>
<dbReference type="STRING" id="69332.A0A388KXV9"/>
<name>A0A388KXV9_CHABU</name>
<dbReference type="GO" id="GO:0016020">
    <property type="term" value="C:membrane"/>
    <property type="evidence" value="ECO:0007669"/>
    <property type="project" value="InterPro"/>
</dbReference>
<dbReference type="Pfam" id="PF02325">
    <property type="entry name" value="CCB3_YggT"/>
    <property type="match status" value="1"/>
</dbReference>
<gene>
    <name evidence="3" type="ORF">CBR_g19400</name>
</gene>
<protein>
    <recommendedName>
        <fullName evidence="5">YGGT family protein</fullName>
    </recommendedName>
</protein>
<dbReference type="Proteomes" id="UP000265515">
    <property type="component" value="Unassembled WGS sequence"/>
</dbReference>
<dbReference type="EMBL" id="BFEA01000213">
    <property type="protein sequence ID" value="GBG74887.1"/>
    <property type="molecule type" value="Genomic_DNA"/>
</dbReference>
<reference evidence="3 4" key="1">
    <citation type="journal article" date="2018" name="Cell">
        <title>The Chara Genome: Secondary Complexity and Implications for Plant Terrestrialization.</title>
        <authorList>
            <person name="Nishiyama T."/>
            <person name="Sakayama H."/>
            <person name="Vries J.D."/>
            <person name="Buschmann H."/>
            <person name="Saint-Marcoux D."/>
            <person name="Ullrich K.K."/>
            <person name="Haas F.B."/>
            <person name="Vanderstraeten L."/>
            <person name="Becker D."/>
            <person name="Lang D."/>
            <person name="Vosolsobe S."/>
            <person name="Rombauts S."/>
            <person name="Wilhelmsson P.K.I."/>
            <person name="Janitza P."/>
            <person name="Kern R."/>
            <person name="Heyl A."/>
            <person name="Rumpler F."/>
            <person name="Villalobos L.I.A.C."/>
            <person name="Clay J.M."/>
            <person name="Skokan R."/>
            <person name="Toyoda A."/>
            <person name="Suzuki Y."/>
            <person name="Kagoshima H."/>
            <person name="Schijlen E."/>
            <person name="Tajeshwar N."/>
            <person name="Catarino B."/>
            <person name="Hetherington A.J."/>
            <person name="Saltykova A."/>
            <person name="Bonnot C."/>
            <person name="Breuninger H."/>
            <person name="Symeonidi A."/>
            <person name="Radhakrishnan G.V."/>
            <person name="Van Nieuwerburgh F."/>
            <person name="Deforce D."/>
            <person name="Chang C."/>
            <person name="Karol K.G."/>
            <person name="Hedrich R."/>
            <person name="Ulvskov P."/>
            <person name="Glockner G."/>
            <person name="Delwiche C.F."/>
            <person name="Petrasek J."/>
            <person name="Van de Peer Y."/>
            <person name="Friml J."/>
            <person name="Beilby M."/>
            <person name="Dolan L."/>
            <person name="Kohara Y."/>
            <person name="Sugano S."/>
            <person name="Fujiyama A."/>
            <person name="Delaux P.-M."/>
            <person name="Quint M."/>
            <person name="TheiBen G."/>
            <person name="Hagemann M."/>
            <person name="Harholt J."/>
            <person name="Dunand C."/>
            <person name="Zachgo S."/>
            <person name="Langdale J."/>
            <person name="Maumus F."/>
            <person name="Straeten D.V.D."/>
            <person name="Gould S.B."/>
            <person name="Rensing S.A."/>
        </authorList>
    </citation>
    <scope>NUCLEOTIDE SEQUENCE [LARGE SCALE GENOMIC DNA]</scope>
    <source>
        <strain evidence="3 4">S276</strain>
    </source>
</reference>
<evidence type="ECO:0000256" key="2">
    <source>
        <dbReference type="SAM" id="Phobius"/>
    </source>
</evidence>
<dbReference type="GO" id="GO:0010020">
    <property type="term" value="P:chloroplast fission"/>
    <property type="evidence" value="ECO:0007669"/>
    <property type="project" value="TreeGrafter"/>
</dbReference>
<organism evidence="3 4">
    <name type="scientific">Chara braunii</name>
    <name type="common">Braun's stonewort</name>
    <dbReference type="NCBI Taxonomy" id="69332"/>
    <lineage>
        <taxon>Eukaryota</taxon>
        <taxon>Viridiplantae</taxon>
        <taxon>Streptophyta</taxon>
        <taxon>Charophyceae</taxon>
        <taxon>Charales</taxon>
        <taxon>Characeae</taxon>
        <taxon>Chara</taxon>
    </lineage>
</organism>
<feature type="transmembrane region" description="Helical" evidence="2">
    <location>
        <begin position="300"/>
        <end position="322"/>
    </location>
</feature>
<dbReference type="OrthoDB" id="2066at2759"/>